<dbReference type="AlphaFoldDB" id="F3ZWW9"/>
<dbReference type="SUPFAM" id="SSF88723">
    <property type="entry name" value="PIN domain-like"/>
    <property type="match status" value="1"/>
</dbReference>
<evidence type="ECO:0000313" key="3">
    <source>
        <dbReference type="Proteomes" id="UP000008457"/>
    </source>
</evidence>
<dbReference type="InterPro" id="IPR029060">
    <property type="entry name" value="PIN-like_dom_sf"/>
</dbReference>
<dbReference type="OrthoDB" id="1806785at2"/>
<sequence length="131" mass="14493">MSKSCNWVLDASAVLALINDEPGADIVRQAIKEEAIIGSVNFAELVSKLDDIGITAEDIRVIVELLNIEVVSFDWQLAYEAGLLRSITKQFGLSLGDRACIALGRHMNLPVITADRVWSQPQIDVDIRFIR</sequence>
<dbReference type="Pfam" id="PF01850">
    <property type="entry name" value="PIN"/>
    <property type="match status" value="1"/>
</dbReference>
<gene>
    <name evidence="2" type="ordered locus">Mahau_2429</name>
</gene>
<dbReference type="HOGENOM" id="CLU_135601_0_0_9"/>
<dbReference type="STRING" id="697281.Mahau_2429"/>
<name>F3ZWW9_MAHA5</name>
<dbReference type="eggNOG" id="COG4374">
    <property type="taxonomic scope" value="Bacteria"/>
</dbReference>
<evidence type="ECO:0000313" key="2">
    <source>
        <dbReference type="EMBL" id="AEE97591.1"/>
    </source>
</evidence>
<evidence type="ECO:0000259" key="1">
    <source>
        <dbReference type="Pfam" id="PF01850"/>
    </source>
</evidence>
<dbReference type="InterPro" id="IPR002716">
    <property type="entry name" value="PIN_dom"/>
</dbReference>
<dbReference type="CDD" id="cd18682">
    <property type="entry name" value="PIN_VapC-like"/>
    <property type="match status" value="1"/>
</dbReference>
<organism evidence="2 3">
    <name type="scientific">Mahella australiensis (strain DSM 15567 / CIP 107919 / 50-1 BON)</name>
    <dbReference type="NCBI Taxonomy" id="697281"/>
    <lineage>
        <taxon>Bacteria</taxon>
        <taxon>Bacillati</taxon>
        <taxon>Bacillota</taxon>
        <taxon>Clostridia</taxon>
        <taxon>Thermoanaerobacterales</taxon>
        <taxon>Thermoanaerobacterales Family IV. Incertae Sedis</taxon>
        <taxon>Mahella</taxon>
    </lineage>
</organism>
<dbReference type="Gene3D" id="3.40.50.1010">
    <property type="entry name" value="5'-nuclease"/>
    <property type="match status" value="1"/>
</dbReference>
<reference evidence="2 3" key="2">
    <citation type="journal article" date="2011" name="Stand. Genomic Sci.">
        <title>Complete genome sequence of Mahella australiensis type strain (50-1 BON).</title>
        <authorList>
            <person name="Sikorski J."/>
            <person name="Teshima H."/>
            <person name="Nolan M."/>
            <person name="Lucas S."/>
            <person name="Hammon N."/>
            <person name="Deshpande S."/>
            <person name="Cheng J.F."/>
            <person name="Pitluck S."/>
            <person name="Liolios K."/>
            <person name="Pagani I."/>
            <person name="Ivanova N."/>
            <person name="Huntemann M."/>
            <person name="Mavromatis K."/>
            <person name="Ovchinikova G."/>
            <person name="Pati A."/>
            <person name="Tapia R."/>
            <person name="Han C."/>
            <person name="Goodwin L."/>
            <person name="Chen A."/>
            <person name="Palaniappan K."/>
            <person name="Land M."/>
            <person name="Hauser L."/>
            <person name="Ngatchou-Djao O.D."/>
            <person name="Rohde M."/>
            <person name="Pukall R."/>
            <person name="Spring S."/>
            <person name="Abt B."/>
            <person name="Goker M."/>
            <person name="Detter J.C."/>
            <person name="Woyke T."/>
            <person name="Bristow J."/>
            <person name="Markowitz V."/>
            <person name="Hugenholtz P."/>
            <person name="Eisen J.A."/>
            <person name="Kyrpides N.C."/>
            <person name="Klenk H.P."/>
            <person name="Lapidus A."/>
        </authorList>
    </citation>
    <scope>NUCLEOTIDE SEQUENCE [LARGE SCALE GENOMIC DNA]</scope>
    <source>
        <strain evidence="3">DSM 15567 / CIP 107919 / 50-1 BON</strain>
    </source>
</reference>
<dbReference type="KEGG" id="mas:Mahau_2429"/>
<dbReference type="RefSeq" id="WP_013782017.1">
    <property type="nucleotide sequence ID" value="NC_015520.1"/>
</dbReference>
<feature type="domain" description="PIN" evidence="1">
    <location>
        <begin position="8"/>
        <end position="119"/>
    </location>
</feature>
<dbReference type="EMBL" id="CP002360">
    <property type="protein sequence ID" value="AEE97591.1"/>
    <property type="molecule type" value="Genomic_DNA"/>
</dbReference>
<dbReference type="Proteomes" id="UP000008457">
    <property type="component" value="Chromosome"/>
</dbReference>
<accession>F3ZWW9</accession>
<keyword evidence="3" id="KW-1185">Reference proteome</keyword>
<reference evidence="3" key="1">
    <citation type="submission" date="2010-11" db="EMBL/GenBank/DDBJ databases">
        <title>The complete genome of Mahella australiensis DSM 15567.</title>
        <authorList>
            <consortium name="US DOE Joint Genome Institute (JGI-PGF)"/>
            <person name="Lucas S."/>
            <person name="Copeland A."/>
            <person name="Lapidus A."/>
            <person name="Bruce D."/>
            <person name="Goodwin L."/>
            <person name="Pitluck S."/>
            <person name="Kyrpides N."/>
            <person name="Mavromatis K."/>
            <person name="Pagani I."/>
            <person name="Ivanova N."/>
            <person name="Teshima H."/>
            <person name="Brettin T."/>
            <person name="Detter J.C."/>
            <person name="Han C."/>
            <person name="Tapia R."/>
            <person name="Land M."/>
            <person name="Hauser L."/>
            <person name="Markowitz V."/>
            <person name="Cheng J.-F."/>
            <person name="Hugenholtz P."/>
            <person name="Woyke T."/>
            <person name="Wu D."/>
            <person name="Spring S."/>
            <person name="Pukall R."/>
            <person name="Steenblock K."/>
            <person name="Schneider S."/>
            <person name="Klenk H.-P."/>
            <person name="Eisen J.A."/>
        </authorList>
    </citation>
    <scope>NUCLEOTIDE SEQUENCE [LARGE SCALE GENOMIC DNA]</scope>
    <source>
        <strain evidence="3">DSM 15567 / CIP 107919 / 50-1 BON</strain>
    </source>
</reference>
<protein>
    <submittedName>
        <fullName evidence="2">PilT protein domain protein</fullName>
    </submittedName>
</protein>
<proteinExistence type="predicted"/>